<accession>A0A4C1VN47</accession>
<name>A0A4C1VN47_EUMVA</name>
<proteinExistence type="predicted"/>
<sequence length="133" mass="14265">MFYRSAGAAWLFQGVCCACVTSTDQAVNRAVLSARRVCLCVVLPCPVPQYLTPKRTVIDGLRIFDAVNACWTIDMIVPLSAFALVGCASAGRPTAVVIVPLRSSARVRHVAIAPTHATINIHFDADGRRADLP</sequence>
<organism evidence="2 3">
    <name type="scientific">Eumeta variegata</name>
    <name type="common">Bagworm moth</name>
    <name type="synonym">Eumeta japonica</name>
    <dbReference type="NCBI Taxonomy" id="151549"/>
    <lineage>
        <taxon>Eukaryota</taxon>
        <taxon>Metazoa</taxon>
        <taxon>Ecdysozoa</taxon>
        <taxon>Arthropoda</taxon>
        <taxon>Hexapoda</taxon>
        <taxon>Insecta</taxon>
        <taxon>Pterygota</taxon>
        <taxon>Neoptera</taxon>
        <taxon>Endopterygota</taxon>
        <taxon>Lepidoptera</taxon>
        <taxon>Glossata</taxon>
        <taxon>Ditrysia</taxon>
        <taxon>Tineoidea</taxon>
        <taxon>Psychidae</taxon>
        <taxon>Oiketicinae</taxon>
        <taxon>Eumeta</taxon>
    </lineage>
</organism>
<feature type="signal peptide" evidence="1">
    <location>
        <begin position="1"/>
        <end position="17"/>
    </location>
</feature>
<dbReference type="AlphaFoldDB" id="A0A4C1VN47"/>
<protein>
    <recommendedName>
        <fullName evidence="4">Secreted protein</fullName>
    </recommendedName>
</protein>
<evidence type="ECO:0000256" key="1">
    <source>
        <dbReference type="SAM" id="SignalP"/>
    </source>
</evidence>
<evidence type="ECO:0000313" key="3">
    <source>
        <dbReference type="Proteomes" id="UP000299102"/>
    </source>
</evidence>
<gene>
    <name evidence="2" type="ORF">EVAR_24304_1</name>
</gene>
<comment type="caution">
    <text evidence="2">The sequence shown here is derived from an EMBL/GenBank/DDBJ whole genome shotgun (WGS) entry which is preliminary data.</text>
</comment>
<reference evidence="2 3" key="1">
    <citation type="journal article" date="2019" name="Commun. Biol.">
        <title>The bagworm genome reveals a unique fibroin gene that provides high tensile strength.</title>
        <authorList>
            <person name="Kono N."/>
            <person name="Nakamura H."/>
            <person name="Ohtoshi R."/>
            <person name="Tomita M."/>
            <person name="Numata K."/>
            <person name="Arakawa K."/>
        </authorList>
    </citation>
    <scope>NUCLEOTIDE SEQUENCE [LARGE SCALE GENOMIC DNA]</scope>
</reference>
<evidence type="ECO:0008006" key="4">
    <source>
        <dbReference type="Google" id="ProtNLM"/>
    </source>
</evidence>
<keyword evidence="3" id="KW-1185">Reference proteome</keyword>
<dbReference type="Proteomes" id="UP000299102">
    <property type="component" value="Unassembled WGS sequence"/>
</dbReference>
<feature type="chain" id="PRO_5020023002" description="Secreted protein" evidence="1">
    <location>
        <begin position="18"/>
        <end position="133"/>
    </location>
</feature>
<keyword evidence="1" id="KW-0732">Signal</keyword>
<evidence type="ECO:0000313" key="2">
    <source>
        <dbReference type="EMBL" id="GBP39324.1"/>
    </source>
</evidence>
<dbReference type="EMBL" id="BGZK01000364">
    <property type="protein sequence ID" value="GBP39324.1"/>
    <property type="molecule type" value="Genomic_DNA"/>
</dbReference>